<keyword evidence="3" id="KW-0119">Carbohydrate metabolism</keyword>
<dbReference type="Proteomes" id="UP001362999">
    <property type="component" value="Unassembled WGS sequence"/>
</dbReference>
<feature type="signal peptide" evidence="10">
    <location>
        <begin position="1"/>
        <end position="19"/>
    </location>
</feature>
<evidence type="ECO:0000256" key="5">
    <source>
        <dbReference type="ARBA" id="ARBA00022729"/>
    </source>
</evidence>
<keyword evidence="12" id="KW-1185">Reference proteome</keyword>
<evidence type="ECO:0000313" key="11">
    <source>
        <dbReference type="EMBL" id="KAK7046613.1"/>
    </source>
</evidence>
<dbReference type="GO" id="GO:0030600">
    <property type="term" value="F:feruloyl esterase activity"/>
    <property type="evidence" value="ECO:0007669"/>
    <property type="project" value="UniProtKB-EC"/>
</dbReference>
<protein>
    <recommendedName>
        <fullName evidence="10">Carboxylic ester hydrolase</fullName>
        <ecNumber evidence="10">3.1.1.-</ecNumber>
    </recommendedName>
</protein>
<evidence type="ECO:0000256" key="3">
    <source>
        <dbReference type="ARBA" id="ARBA00022651"/>
    </source>
</evidence>
<evidence type="ECO:0000256" key="4">
    <source>
        <dbReference type="ARBA" id="ARBA00022723"/>
    </source>
</evidence>
<evidence type="ECO:0000256" key="2">
    <source>
        <dbReference type="ARBA" id="ARBA00022487"/>
    </source>
</evidence>
<dbReference type="AlphaFoldDB" id="A0AAW0D5F3"/>
<dbReference type="PANTHER" id="PTHR33938">
    <property type="entry name" value="FERULOYL ESTERASE B-RELATED"/>
    <property type="match status" value="1"/>
</dbReference>
<evidence type="ECO:0000256" key="1">
    <source>
        <dbReference type="ARBA" id="ARBA00006249"/>
    </source>
</evidence>
<proteinExistence type="inferred from homology"/>
<dbReference type="GO" id="GO:0046872">
    <property type="term" value="F:metal ion binding"/>
    <property type="evidence" value="ECO:0007669"/>
    <property type="project" value="UniProtKB-KW"/>
</dbReference>
<dbReference type="InterPro" id="IPR011118">
    <property type="entry name" value="Tannase/feruloyl_esterase"/>
</dbReference>
<feature type="chain" id="PRO_5043104803" description="Carboxylic ester hydrolase" evidence="10">
    <location>
        <begin position="20"/>
        <end position="524"/>
    </location>
</feature>
<dbReference type="Pfam" id="PF07519">
    <property type="entry name" value="Tannase"/>
    <property type="match status" value="1"/>
</dbReference>
<reference evidence="11 12" key="1">
    <citation type="journal article" date="2024" name="J Genomics">
        <title>Draft genome sequencing and assembly of Favolaschia claudopus CIRM-BRFM 2984 isolated from oak limbs.</title>
        <authorList>
            <person name="Navarro D."/>
            <person name="Drula E."/>
            <person name="Chaduli D."/>
            <person name="Cazenave R."/>
            <person name="Ahrendt S."/>
            <person name="Wang J."/>
            <person name="Lipzen A."/>
            <person name="Daum C."/>
            <person name="Barry K."/>
            <person name="Grigoriev I.V."/>
            <person name="Favel A."/>
            <person name="Rosso M.N."/>
            <person name="Martin F."/>
        </authorList>
    </citation>
    <scope>NUCLEOTIDE SEQUENCE [LARGE SCALE GENOMIC DNA]</scope>
    <source>
        <strain evidence="11 12">CIRM-BRFM 2984</strain>
    </source>
</reference>
<dbReference type="Gene3D" id="3.40.50.1820">
    <property type="entry name" value="alpha/beta hydrolase"/>
    <property type="match status" value="1"/>
</dbReference>
<dbReference type="EMBL" id="JAWWNJ010000010">
    <property type="protein sequence ID" value="KAK7046613.1"/>
    <property type="molecule type" value="Genomic_DNA"/>
</dbReference>
<gene>
    <name evidence="11" type="ORF">R3P38DRAFT_3257939</name>
</gene>
<accession>A0AAW0D5F3</accession>
<organism evidence="11 12">
    <name type="scientific">Favolaschia claudopus</name>
    <dbReference type="NCBI Taxonomy" id="2862362"/>
    <lineage>
        <taxon>Eukaryota</taxon>
        <taxon>Fungi</taxon>
        <taxon>Dikarya</taxon>
        <taxon>Basidiomycota</taxon>
        <taxon>Agaricomycotina</taxon>
        <taxon>Agaricomycetes</taxon>
        <taxon>Agaricomycetidae</taxon>
        <taxon>Agaricales</taxon>
        <taxon>Marasmiineae</taxon>
        <taxon>Mycenaceae</taxon>
        <taxon>Favolaschia</taxon>
    </lineage>
</organism>
<keyword evidence="2" id="KW-0719">Serine esterase</keyword>
<evidence type="ECO:0000256" key="10">
    <source>
        <dbReference type="RuleBase" id="RU361238"/>
    </source>
</evidence>
<evidence type="ECO:0000313" key="12">
    <source>
        <dbReference type="Proteomes" id="UP001362999"/>
    </source>
</evidence>
<keyword evidence="3" id="KW-0624">Polysaccharide degradation</keyword>
<evidence type="ECO:0000256" key="8">
    <source>
        <dbReference type="ARBA" id="ARBA00023157"/>
    </source>
</evidence>
<keyword evidence="7" id="KW-0106">Calcium</keyword>
<evidence type="ECO:0000256" key="6">
    <source>
        <dbReference type="ARBA" id="ARBA00022801"/>
    </source>
</evidence>
<keyword evidence="6 10" id="KW-0378">Hydrolase</keyword>
<keyword evidence="8" id="KW-1015">Disulfide bond</keyword>
<dbReference type="SUPFAM" id="SSF53474">
    <property type="entry name" value="alpha/beta-Hydrolases"/>
    <property type="match status" value="2"/>
</dbReference>
<comment type="similarity">
    <text evidence="1 10">Belongs to the tannase family.</text>
</comment>
<dbReference type="EC" id="3.1.1.-" evidence="10"/>
<evidence type="ECO:0000256" key="7">
    <source>
        <dbReference type="ARBA" id="ARBA00022837"/>
    </source>
</evidence>
<keyword evidence="5 10" id="KW-0732">Signal</keyword>
<dbReference type="GO" id="GO:0045493">
    <property type="term" value="P:xylan catabolic process"/>
    <property type="evidence" value="ECO:0007669"/>
    <property type="project" value="UniProtKB-KW"/>
</dbReference>
<keyword evidence="3" id="KW-0858">Xylan degradation</keyword>
<sequence length="524" mass="57688">MGFLTFDFKFISKLLWTTGLPLFSAWTESPRFRDQHSKCLSLVSHLKLENTTIIDASYVAAGSKVSTLGTCQDTADVNVPLCRVQFFTNTTNTSVVHAEAWLPDEWYGRFLGLGNGGLGGCIDYAHLDYGTSLHFATVASNNGHDGQGGAPFFGKPEVINDFAFRAIHVEAVIGKQIVEAYYGLPHSKSYYLGCSTGGRQGTQAALKFPEDFDGIVAGAPATDFNHLVHWTNMLGRYIGTPEPESSPSFIPAELWEVVAKEVMRQCDDLDGVQDGIITDPDSCDFRAESLLCSDAVADSPCLTEPQVEALRKIYSPLYDRNGEMLYPRFDPGAESMPADMFIGEVTERAGDWMKYVVLNDTEFDFRDYGPKYAVLMDQINPGGIATFDGNMSAFRDRGGKFLTYHGRIDSVIASGNSKRVYDLISRTLGMPSLDSFYRLFLVPGMSHCTFGPGASRFGQVRQESNAINASSHNILLALVDWVEGGLAPDTIIGTTEDGKSTRVHCRYPHRSVWDAEKGAFRCEE</sequence>
<dbReference type="PANTHER" id="PTHR33938:SF15">
    <property type="entry name" value="FERULOYL ESTERASE B-RELATED"/>
    <property type="match status" value="1"/>
</dbReference>
<keyword evidence="4" id="KW-0479">Metal-binding</keyword>
<evidence type="ECO:0000256" key="9">
    <source>
        <dbReference type="ARBA" id="ARBA00034075"/>
    </source>
</evidence>
<comment type="caution">
    <text evidence="11">The sequence shown here is derived from an EMBL/GenBank/DDBJ whole genome shotgun (WGS) entry which is preliminary data.</text>
</comment>
<dbReference type="InterPro" id="IPR029058">
    <property type="entry name" value="AB_hydrolase_fold"/>
</dbReference>
<comment type="catalytic activity">
    <reaction evidence="9">
        <text>feruloyl-polysaccharide + H2O = ferulate + polysaccharide.</text>
        <dbReference type="EC" id="3.1.1.73"/>
    </reaction>
</comment>
<name>A0AAW0D5F3_9AGAR</name>